<evidence type="ECO:0000313" key="4">
    <source>
        <dbReference type="EMBL" id="CEM40414.1"/>
    </source>
</evidence>
<accession>A0A0G4H8Y4</accession>
<dbReference type="FunFam" id="2.40.460.10:FF:000001">
    <property type="entry name" value="Acetyl-CoA carboxylase 1"/>
    <property type="match status" value="1"/>
</dbReference>
<sequence>GYDVHGEDLETDLDMIFEAMVEPSLPVIEFAENISVMRQSKDLTKDPLRKDEMEAVVKEQLSLQESKGYSGPHVTKEQVQPLLDLLTKYENGVLGSVVKLFIEMFEQFVSVEEIFCHTSDIPAKVLQSKRTSSEPEEIERLGRSHQMLKLKMKVVTTLLEEIRASDALMARLPDFKPILVRLSSLTGSEYTSVCLRARQLLLIKEQRPVAERTKLLEEQLKSAGGASAKALKFPELVADLYGCADDSLVLLFSSKDQNVRKLALELYIHRHFEKLGVHDLEVHTEGEQWTVVRTLPAETPGNRESIAGSSSAETFMQPSTMPLLGVFTHAPVFSGQFLHESCDPLSVVTQPTEAGAHDGMGAVGPGMMSRLSSGVLDQSGIGQVFSGGGETRLTHMLMNMGGEAGGEHGMGMIRSQTTICLCFSNHKALVDQIENALRALNEMDQSGILPSPAPQSSADSDARVLKVFVADLQRAQDKASDVSLEVFQSVMKRPGVQSLLESLNIFLITFAFNNLTDSSQQLAKMPNGAAKPEDPTASRKTSGDSERERASTRRKERGVAFKSADLVAQFAPNYLHFRCRKHIPMLTEGVAPETSSGCDFQEESLLRHVETTKFPYLELKRMSNFKVKCIPTASHNVHLYEAKPRPMAVKAGSAVVQNKRYFVRILLRYGLESEGEKYAAQERYIVAGLNALETAMGGDKEKVESNHILMNIIGNDTSRTGGQQELTPVMAERAAKKFYARYEQRLLANSVSMIEVRYISSGVGQGEQAMPVRLVLDNPTGQSVRVRKYVEIRNPTTGEIIFSALDAHGHQRPQGAAPKALGGVDQDYDGMRVTVPHRLAGVLDARRQKAAELSSIYVYDFLDLFEEAVKKQWRNCPAYFTSGATGTPGSAAGTGRGSHDQSMDKSPSMAVMSGEMVEGPLSFLPDPCFEAQEMALTGPNGTLEDVHRDRGMNDIGMVCWRVKMYTPEFPKGRRIMLIANDVTTQMGTFGVTEDLLFQRASEYAREHGIPRVYIAVNSGARMGLAAEVMRAFKIEWVDPENPARGFRYLYLTEDDYRDLKATDSVVAEAVTHPSEGRVYKITDIVGKHVGLGVENLCGSGAIAGETSRAYKNVVTITFCTGRNVGIGAYITRLGQRVIQKVTGAPILLTGYQALNRLIGRDVYKTNDEIGGIDVMHKNGISHDTVRDDIEGCERVVEWLSYIPEHRDGPLPILSDPAETPNRPVEYVPLSSTEDPRLMLTGCVDSSGKWLGGLVDKGSFQEILDGWAKSVICGRARLGGFPIGCILVETRVTESIRPADPAVPASHEIKMTRAGQVWFPDSAYKTAQAIQDFNNEELPLVIFANWRGFSGGQSDMFNEVLKFGSYIVDALVDYKQPCFVYIPPKAELRGGAWVVVDPRINPTSMEMYADVESRGGVLEPSGTVEIKFRDRQLMEAATRLDAKVKKLVSEDADLAKKGMAIDSPQRQSLQQQKEKRLQELLPVYRQVAMHFADMHDTAVRMKKKNAIHGILTWQKARAFFYWRLRRQLILFGLRAELVKAVPTMSLERAEAQVNKWASESGADSNITFVQWATHRVREISEKIATLRRGYVKSTTMGFAQEHLQAVWEALETIDPGRTLRLSPGAHQPIASEQQKAQDAARTITAAAGKNSR</sequence>
<feature type="compositionally biased region" description="Low complexity" evidence="1">
    <location>
        <begin position="884"/>
        <end position="893"/>
    </location>
</feature>
<dbReference type="VEuPathDB" id="CryptoDB:Cvel_25292"/>
<dbReference type="Gene3D" id="3.90.226.10">
    <property type="entry name" value="2-enoyl-CoA Hydratase, Chain A, domain 1"/>
    <property type="match status" value="2"/>
</dbReference>
<evidence type="ECO:0000259" key="3">
    <source>
        <dbReference type="PROSITE" id="PS50989"/>
    </source>
</evidence>
<gene>
    <name evidence="4" type="ORF">Cvel_25292</name>
</gene>
<dbReference type="InterPro" id="IPR011762">
    <property type="entry name" value="COA_CT_N"/>
</dbReference>
<dbReference type="PROSITE" id="PS50980">
    <property type="entry name" value="COA_CT_NTER"/>
    <property type="match status" value="1"/>
</dbReference>
<dbReference type="InterPro" id="IPR034733">
    <property type="entry name" value="AcCoA_carboxyl_beta"/>
</dbReference>
<dbReference type="GO" id="GO:0006633">
    <property type="term" value="P:fatty acid biosynthetic process"/>
    <property type="evidence" value="ECO:0007669"/>
    <property type="project" value="InterPro"/>
</dbReference>
<dbReference type="PANTHER" id="PTHR45728:SF3">
    <property type="entry name" value="ACETYL-COA CARBOXYLASE"/>
    <property type="match status" value="1"/>
</dbReference>
<proteinExistence type="predicted"/>
<dbReference type="Gene3D" id="2.40.460.10">
    <property type="entry name" value="Biotin dependent carboxylase carboxyltransferase"/>
    <property type="match status" value="1"/>
</dbReference>
<dbReference type="FunFam" id="3.90.226.10:FF:000010">
    <property type="entry name" value="acetyl-CoA carboxylase isoform X2"/>
    <property type="match status" value="1"/>
</dbReference>
<dbReference type="InterPro" id="IPR049076">
    <property type="entry name" value="ACCA"/>
</dbReference>
<dbReference type="SUPFAM" id="SSF52096">
    <property type="entry name" value="ClpP/crotonase"/>
    <property type="match status" value="2"/>
</dbReference>
<dbReference type="InterPro" id="IPR013537">
    <property type="entry name" value="AcCoA_COase_cen"/>
</dbReference>
<dbReference type="PANTHER" id="PTHR45728">
    <property type="entry name" value="ACETYL-COA CARBOXYLASE, ISOFORM A"/>
    <property type="match status" value="1"/>
</dbReference>
<dbReference type="EMBL" id="CDMZ01002032">
    <property type="protein sequence ID" value="CEM40414.1"/>
    <property type="molecule type" value="Genomic_DNA"/>
</dbReference>
<dbReference type="PROSITE" id="PS50989">
    <property type="entry name" value="COA_CT_CTER"/>
    <property type="match status" value="1"/>
</dbReference>
<feature type="domain" description="CoA carboxyltransferase N-terminal" evidence="2">
    <location>
        <begin position="893"/>
        <end position="1214"/>
    </location>
</feature>
<organism evidence="4">
    <name type="scientific">Chromera velia CCMP2878</name>
    <dbReference type="NCBI Taxonomy" id="1169474"/>
    <lineage>
        <taxon>Eukaryota</taxon>
        <taxon>Sar</taxon>
        <taxon>Alveolata</taxon>
        <taxon>Colpodellida</taxon>
        <taxon>Chromeraceae</taxon>
        <taxon>Chromera</taxon>
    </lineage>
</organism>
<feature type="region of interest" description="Disordered" evidence="1">
    <location>
        <begin position="884"/>
        <end position="907"/>
    </location>
</feature>
<name>A0A0G4H8Y4_9ALVE</name>
<protein>
    <recommendedName>
        <fullName evidence="5">Acetyl-CoA carboxylase</fullName>
    </recommendedName>
</protein>
<evidence type="ECO:0000259" key="2">
    <source>
        <dbReference type="PROSITE" id="PS50980"/>
    </source>
</evidence>
<evidence type="ECO:0000256" key="1">
    <source>
        <dbReference type="SAM" id="MobiDB-lite"/>
    </source>
</evidence>
<dbReference type="GO" id="GO:0005524">
    <property type="term" value="F:ATP binding"/>
    <property type="evidence" value="ECO:0007669"/>
    <property type="project" value="InterPro"/>
</dbReference>
<evidence type="ECO:0008006" key="5">
    <source>
        <dbReference type="Google" id="ProtNLM"/>
    </source>
</evidence>
<dbReference type="GO" id="GO:0003989">
    <property type="term" value="F:acetyl-CoA carboxylase activity"/>
    <property type="evidence" value="ECO:0007669"/>
    <property type="project" value="InterPro"/>
</dbReference>
<feature type="non-terminal residue" evidence="4">
    <location>
        <position position="1"/>
    </location>
</feature>
<reference evidence="4" key="1">
    <citation type="submission" date="2014-11" db="EMBL/GenBank/DDBJ databases">
        <authorList>
            <person name="Otto D Thomas"/>
            <person name="Naeem Raeece"/>
        </authorList>
    </citation>
    <scope>NUCLEOTIDE SEQUENCE</scope>
</reference>
<feature type="compositionally biased region" description="Low complexity" evidence="1">
    <location>
        <begin position="1635"/>
        <end position="1651"/>
    </location>
</feature>
<feature type="compositionally biased region" description="Basic and acidic residues" evidence="1">
    <location>
        <begin position="531"/>
        <end position="557"/>
    </location>
</feature>
<dbReference type="InterPro" id="IPR029045">
    <property type="entry name" value="ClpP/crotonase-like_dom_sf"/>
</dbReference>
<feature type="region of interest" description="Disordered" evidence="1">
    <location>
        <begin position="525"/>
        <end position="557"/>
    </location>
</feature>
<dbReference type="Pfam" id="PF08326">
    <property type="entry name" value="ACC_central"/>
    <property type="match status" value="2"/>
</dbReference>
<feature type="region of interest" description="Disordered" evidence="1">
    <location>
        <begin position="1626"/>
        <end position="1651"/>
    </location>
</feature>
<dbReference type="Pfam" id="PF01039">
    <property type="entry name" value="Carboxyl_trans"/>
    <property type="match status" value="1"/>
</dbReference>
<feature type="domain" description="CoA carboxyltransferase C-terminal" evidence="3">
    <location>
        <begin position="1219"/>
        <end position="1538"/>
    </location>
</feature>
<dbReference type="InterPro" id="IPR011763">
    <property type="entry name" value="COA_CT_C"/>
</dbReference>